<evidence type="ECO:0000313" key="9">
    <source>
        <dbReference type="Proteomes" id="UP000431080"/>
    </source>
</evidence>
<feature type="transmembrane region" description="Helical" evidence="7">
    <location>
        <begin position="27"/>
        <end position="50"/>
    </location>
</feature>
<evidence type="ECO:0000256" key="3">
    <source>
        <dbReference type="ARBA" id="ARBA00022729"/>
    </source>
</evidence>
<keyword evidence="5" id="KW-0564">Palmitate</keyword>
<evidence type="ECO:0000256" key="5">
    <source>
        <dbReference type="ARBA" id="ARBA00023139"/>
    </source>
</evidence>
<dbReference type="Pfam" id="PF03180">
    <property type="entry name" value="Lipoprotein_9"/>
    <property type="match status" value="1"/>
</dbReference>
<name>A0A6I2F3Q4_9MICO</name>
<dbReference type="Proteomes" id="UP000431080">
    <property type="component" value="Unassembled WGS sequence"/>
</dbReference>
<reference evidence="8 9" key="1">
    <citation type="submission" date="2019-10" db="EMBL/GenBank/DDBJ databases">
        <authorList>
            <person name="Nie G."/>
            <person name="Ming H."/>
            <person name="Yi B."/>
        </authorList>
    </citation>
    <scope>NUCLEOTIDE SEQUENCE [LARGE SCALE GENOMIC DNA]</scope>
    <source>
        <strain evidence="8 9">CFH 90414</strain>
    </source>
</reference>
<evidence type="ECO:0000256" key="6">
    <source>
        <dbReference type="ARBA" id="ARBA00023288"/>
    </source>
</evidence>
<dbReference type="EMBL" id="WJIF01000002">
    <property type="protein sequence ID" value="MRG59209.1"/>
    <property type="molecule type" value="Genomic_DNA"/>
</dbReference>
<dbReference type="PANTHER" id="PTHR30429">
    <property type="entry name" value="D-METHIONINE-BINDING LIPOPROTEIN METQ"/>
    <property type="match status" value="1"/>
</dbReference>
<proteinExistence type="inferred from homology"/>
<sequence length="327" mass="34559">MTAPNDAPQSELRNALEQRNKRRRTGWIVGAGVAVLALAAVGTVIAVNLAGNGDAAVADAAETVHLKVAGSGESALQDAVAEVAAEHDIELEWVNFTDDWTLPNSSLVAGEVDANAFQHGAFLSAFNVENDAELVPVVSTVIVEWGIFSSKLEELDELADGARVVIPDDAANGGRALGILAAADLIEVDPTAGIYPTPDDVTSNPKQLEFVPIKALTIPQQLDDPTVDAVVVGTSYFDPSQGVTADDALYLDDALADHSLPYVNFIATTAERADDAVWETLREVYADPRVQAANDEDTHGAAVIVDIPAEKLQDKIVELEEFARANG</sequence>
<dbReference type="AlphaFoldDB" id="A0A6I2F3Q4"/>
<keyword evidence="9" id="KW-1185">Reference proteome</keyword>
<comment type="subcellular location">
    <subcellularLocation>
        <location evidence="1">Membrane</location>
        <topology evidence="1">Lipid-anchor</topology>
    </subcellularLocation>
</comment>
<keyword evidence="4 7" id="KW-0472">Membrane</keyword>
<dbReference type="GO" id="GO:0016020">
    <property type="term" value="C:membrane"/>
    <property type="evidence" value="ECO:0007669"/>
    <property type="project" value="UniProtKB-SubCell"/>
</dbReference>
<organism evidence="8 9">
    <name type="scientific">Agromyces agglutinans</name>
    <dbReference type="NCBI Taxonomy" id="2662258"/>
    <lineage>
        <taxon>Bacteria</taxon>
        <taxon>Bacillati</taxon>
        <taxon>Actinomycetota</taxon>
        <taxon>Actinomycetes</taxon>
        <taxon>Micrococcales</taxon>
        <taxon>Microbacteriaceae</taxon>
        <taxon>Agromyces</taxon>
    </lineage>
</organism>
<keyword evidence="3" id="KW-0732">Signal</keyword>
<keyword evidence="7" id="KW-1133">Transmembrane helix</keyword>
<evidence type="ECO:0008006" key="10">
    <source>
        <dbReference type="Google" id="ProtNLM"/>
    </source>
</evidence>
<protein>
    <recommendedName>
        <fullName evidence="10">Methionine ABC transporter substrate-binding protein</fullName>
    </recommendedName>
</protein>
<dbReference type="SUPFAM" id="SSF53850">
    <property type="entry name" value="Periplasmic binding protein-like II"/>
    <property type="match status" value="1"/>
</dbReference>
<evidence type="ECO:0000313" key="8">
    <source>
        <dbReference type="EMBL" id="MRG59209.1"/>
    </source>
</evidence>
<evidence type="ECO:0000256" key="2">
    <source>
        <dbReference type="ARBA" id="ARBA00008973"/>
    </source>
</evidence>
<accession>A0A6I2F3Q4</accession>
<dbReference type="InterPro" id="IPR004872">
    <property type="entry name" value="Lipoprotein_NlpA"/>
</dbReference>
<evidence type="ECO:0000256" key="4">
    <source>
        <dbReference type="ARBA" id="ARBA00023136"/>
    </source>
</evidence>
<gene>
    <name evidence="8" type="ORF">GE115_04900</name>
</gene>
<comment type="caution">
    <text evidence="8">The sequence shown here is derived from an EMBL/GenBank/DDBJ whole genome shotgun (WGS) entry which is preliminary data.</text>
</comment>
<keyword evidence="7" id="KW-0812">Transmembrane</keyword>
<dbReference type="PANTHER" id="PTHR30429:SF1">
    <property type="entry name" value="D-METHIONINE-BINDING LIPOPROTEIN METQ-RELATED"/>
    <property type="match status" value="1"/>
</dbReference>
<keyword evidence="6" id="KW-0449">Lipoprotein</keyword>
<dbReference type="RefSeq" id="WP_153683657.1">
    <property type="nucleotide sequence ID" value="NZ_WJIF01000002.1"/>
</dbReference>
<evidence type="ECO:0000256" key="7">
    <source>
        <dbReference type="SAM" id="Phobius"/>
    </source>
</evidence>
<dbReference type="Gene3D" id="3.40.190.10">
    <property type="entry name" value="Periplasmic binding protein-like II"/>
    <property type="match status" value="2"/>
</dbReference>
<evidence type="ECO:0000256" key="1">
    <source>
        <dbReference type="ARBA" id="ARBA00004635"/>
    </source>
</evidence>
<comment type="similarity">
    <text evidence="2">Belongs to the NlpA lipoprotein family.</text>
</comment>